<proteinExistence type="predicted"/>
<dbReference type="Pfam" id="PF06089">
    <property type="entry name" value="Asparaginase_II"/>
    <property type="match status" value="1"/>
</dbReference>
<evidence type="ECO:0000313" key="1">
    <source>
        <dbReference type="EMBL" id="MFD1037397.1"/>
    </source>
</evidence>
<comment type="caution">
    <text evidence="1">The sequence shown here is derived from an EMBL/GenBank/DDBJ whole genome shotgun (WGS) entry which is preliminary data.</text>
</comment>
<dbReference type="PANTHER" id="PTHR42110">
    <property type="entry name" value="L-ASPARAGINASE, PUTATIVE (AFU_ORTHOLOGUE AFUA_3G11890)-RELATED"/>
    <property type="match status" value="1"/>
</dbReference>
<evidence type="ECO:0000313" key="2">
    <source>
        <dbReference type="Proteomes" id="UP001597040"/>
    </source>
</evidence>
<accession>A0ABW3LG88</accession>
<dbReference type="Proteomes" id="UP001597040">
    <property type="component" value="Unassembled WGS sequence"/>
</dbReference>
<sequence>MESSNLVNVQRGNHIESSHQVHIAVVDSNGTLLHHAGNPKGKVYARSSMKPLQAIPIVETGAADHYRFSDADLSLCTASHNGEAMHTERVLSILERVGLEDNKLQCGTHIPRWQDTYKNLILNNKDVTPLYNNCSGKHTGMLATAKFMGEPIETYYSENHPVQQRIIQVISEMCDYSKEEIEIGIDGCGVPVHGLPLDRLAYGFSRMANPKTLGDQRQNTVRRITKAMTEAPEMVGGTNRFCSDFMTVGEGRFFGKAGAEGVYCIGDTETGIGIAAKVADGNGRAVYPAVMEVLVQLELLTNDQIEQLEEYYHPKLRNARNEIIGELIPTFQLKSPKSILNG</sequence>
<keyword evidence="2" id="KW-1185">Reference proteome</keyword>
<dbReference type="EMBL" id="JBHTKJ010000007">
    <property type="protein sequence ID" value="MFD1037397.1"/>
    <property type="molecule type" value="Genomic_DNA"/>
</dbReference>
<organism evidence="1 2">
    <name type="scientific">Virgibacillus byunsanensis</name>
    <dbReference type="NCBI Taxonomy" id="570945"/>
    <lineage>
        <taxon>Bacteria</taxon>
        <taxon>Bacillati</taxon>
        <taxon>Bacillota</taxon>
        <taxon>Bacilli</taxon>
        <taxon>Bacillales</taxon>
        <taxon>Bacillaceae</taxon>
        <taxon>Virgibacillus</taxon>
    </lineage>
</organism>
<dbReference type="InterPro" id="IPR010349">
    <property type="entry name" value="Asparaginase_II"/>
</dbReference>
<reference evidence="2" key="1">
    <citation type="journal article" date="2019" name="Int. J. Syst. Evol. Microbiol.">
        <title>The Global Catalogue of Microorganisms (GCM) 10K type strain sequencing project: providing services to taxonomists for standard genome sequencing and annotation.</title>
        <authorList>
            <consortium name="The Broad Institute Genomics Platform"/>
            <consortium name="The Broad Institute Genome Sequencing Center for Infectious Disease"/>
            <person name="Wu L."/>
            <person name="Ma J."/>
        </authorList>
    </citation>
    <scope>NUCLEOTIDE SEQUENCE [LARGE SCALE GENOMIC DNA]</scope>
    <source>
        <strain evidence="2">CCUG 56754</strain>
    </source>
</reference>
<protein>
    <submittedName>
        <fullName evidence="1">Asparaginase</fullName>
    </submittedName>
</protein>
<name>A0ABW3LG88_9BACI</name>
<dbReference type="PANTHER" id="PTHR42110:SF1">
    <property type="entry name" value="L-ASPARAGINASE, PUTATIVE (AFU_ORTHOLOGUE AFUA_3G11890)-RELATED"/>
    <property type="match status" value="1"/>
</dbReference>
<gene>
    <name evidence="1" type="ORF">ACFQ3N_03020</name>
</gene>
<dbReference type="RefSeq" id="WP_390359409.1">
    <property type="nucleotide sequence ID" value="NZ_JBHTKJ010000007.1"/>
</dbReference>